<dbReference type="Pfam" id="PF12796">
    <property type="entry name" value="Ank_2"/>
    <property type="match status" value="2"/>
</dbReference>
<evidence type="ECO:0000259" key="9">
    <source>
        <dbReference type="PROSITE" id="PS50089"/>
    </source>
</evidence>
<feature type="repeat" description="ANK" evidence="6">
    <location>
        <begin position="112"/>
        <end position="144"/>
    </location>
</feature>
<accession>A0A1Y2BRA5</accession>
<feature type="region of interest" description="Disordered" evidence="8">
    <location>
        <begin position="797"/>
        <end position="827"/>
    </location>
</feature>
<dbReference type="InterPro" id="IPR036770">
    <property type="entry name" value="Ankyrin_rpt-contain_sf"/>
</dbReference>
<keyword evidence="3 7" id="KW-0863">Zinc-finger</keyword>
<dbReference type="InterPro" id="IPR013083">
    <property type="entry name" value="Znf_RING/FYVE/PHD"/>
</dbReference>
<keyword evidence="2" id="KW-0677">Repeat</keyword>
<feature type="region of interest" description="Disordered" evidence="8">
    <location>
        <begin position="856"/>
        <end position="894"/>
    </location>
</feature>
<feature type="domain" description="FYVE-type" evidence="10">
    <location>
        <begin position="728"/>
        <end position="791"/>
    </location>
</feature>
<evidence type="ECO:0000259" key="10">
    <source>
        <dbReference type="PROSITE" id="PS50178"/>
    </source>
</evidence>
<feature type="compositionally biased region" description="Acidic residues" evidence="8">
    <location>
        <begin position="866"/>
        <end position="881"/>
    </location>
</feature>
<evidence type="ECO:0000313" key="12">
    <source>
        <dbReference type="Proteomes" id="UP000193642"/>
    </source>
</evidence>
<dbReference type="SMART" id="SM00248">
    <property type="entry name" value="ANK"/>
    <property type="match status" value="5"/>
</dbReference>
<dbReference type="GO" id="GO:0008270">
    <property type="term" value="F:zinc ion binding"/>
    <property type="evidence" value="ECO:0007669"/>
    <property type="project" value="UniProtKB-KW"/>
</dbReference>
<protein>
    <recommendedName>
        <fullName evidence="13">Ankyrin</fullName>
    </recommendedName>
</protein>
<dbReference type="SUPFAM" id="SSF57850">
    <property type="entry name" value="RING/U-box"/>
    <property type="match status" value="1"/>
</dbReference>
<feature type="compositionally biased region" description="Low complexity" evidence="8">
    <location>
        <begin position="498"/>
        <end position="509"/>
    </location>
</feature>
<evidence type="ECO:0000256" key="1">
    <source>
        <dbReference type="ARBA" id="ARBA00022723"/>
    </source>
</evidence>
<feature type="region of interest" description="Disordered" evidence="8">
    <location>
        <begin position="488"/>
        <end position="526"/>
    </location>
</feature>
<evidence type="ECO:0000256" key="2">
    <source>
        <dbReference type="ARBA" id="ARBA00022737"/>
    </source>
</evidence>
<gene>
    <name evidence="11" type="ORF">BCR33DRAFT_769910</name>
</gene>
<name>A0A1Y2BRA5_9FUNG</name>
<keyword evidence="12" id="KW-1185">Reference proteome</keyword>
<dbReference type="OrthoDB" id="2163551at2759"/>
<dbReference type="PROSITE" id="PS50297">
    <property type="entry name" value="ANK_REP_REGION"/>
    <property type="match status" value="1"/>
</dbReference>
<comment type="caution">
    <text evidence="11">The sequence shown here is derived from an EMBL/GenBank/DDBJ whole genome shotgun (WGS) entry which is preliminary data.</text>
</comment>
<keyword evidence="1" id="KW-0479">Metal-binding</keyword>
<reference evidence="11 12" key="1">
    <citation type="submission" date="2016-07" db="EMBL/GenBank/DDBJ databases">
        <title>Pervasive Adenine N6-methylation of Active Genes in Fungi.</title>
        <authorList>
            <consortium name="DOE Joint Genome Institute"/>
            <person name="Mondo S.J."/>
            <person name="Dannebaum R.O."/>
            <person name="Kuo R.C."/>
            <person name="Labutti K."/>
            <person name="Haridas S."/>
            <person name="Kuo A."/>
            <person name="Salamov A."/>
            <person name="Ahrendt S.R."/>
            <person name="Lipzen A."/>
            <person name="Sullivan W."/>
            <person name="Andreopoulos W.B."/>
            <person name="Clum A."/>
            <person name="Lindquist E."/>
            <person name="Daum C."/>
            <person name="Ramamoorthy G.K."/>
            <person name="Gryganskyi A."/>
            <person name="Culley D."/>
            <person name="Magnuson J.K."/>
            <person name="James T.Y."/>
            <person name="O'Malley M.A."/>
            <person name="Stajich J.E."/>
            <person name="Spatafora J.W."/>
            <person name="Visel A."/>
            <person name="Grigoriev I.V."/>
        </authorList>
    </citation>
    <scope>NUCLEOTIDE SEQUENCE [LARGE SCALE GENOMIC DNA]</scope>
    <source>
        <strain evidence="11 12">JEL800</strain>
    </source>
</reference>
<evidence type="ECO:0000313" key="11">
    <source>
        <dbReference type="EMBL" id="ORY37280.1"/>
    </source>
</evidence>
<dbReference type="PANTHER" id="PTHR24171:SF9">
    <property type="entry name" value="ANKYRIN REPEAT DOMAIN-CONTAINING PROTEIN 39"/>
    <property type="match status" value="1"/>
</dbReference>
<dbReference type="InterPro" id="IPR000306">
    <property type="entry name" value="Znf_FYVE"/>
</dbReference>
<sequence length="991" mass="106690">MQSHDTRILAAAATGDTESLMTLLRIRRSSSTCSSSSSSSGVEVGEATTTEFNLNRLVGPSQTCPILVAASKGHFDAVVLLTALLKAAQKGFETIVSFLIDRLANVNHADNEGWTALHNAASGGFYNVAKCLVENGASVDAVSRNHRFTPLMNASSKGYGDVVQLLLSKNASTTLINKHGDSAFALAAQSEHLSICHLLASSTSSSSNTSTPSTTTLHSADIEIVFETQSSTLFHSSTFTHTSLIHKGSFFVTYSGLIQGLQDIKLPTIATFPRDAKIEQGDITLTPPHGPWFWLTDWKIDLDNIFNGLDDPDDNVPCDEDGWRYKTPSTTSKYHSTLPHTGFGALIRRRRWIRIRKRKLNLSVRKEVDYLDRARTLIPASGAGGVVEGDLKAFEGVIQVLLAGIKVDGDERRKKEAVVLVTELLERAEKIVEMRNGDGGKGEAEIGESEEQQGESNDASSSFFGDASSSSAAAIVAVASVVGEEAGQGYATGPQKPPRSSASGRSSPSKQDDLDSAHTGGTTDTDWRAGILASAGWKMEGTDLAIDVETPAFVGLPLQINDTQGGQWTSVDALVYSGDDAQPNDDENDESVEPVRGDEDILAHYETTPRFAPALPRASQTVRTPLAPTVTDADEDVTAETTVTRLDLRKMSVASLSSYGSADDEFQDPVEPIESADAAQTETGVEIRVRTPTGRETPNPVLLGSSAGSTVTGMMARERSPVGSWQDSGAVVSCKLCRKRFTLFLRKHHCRWCGLVFCDNCSSHRVALENGGNVGDGAYHRVCDTCYTFLTNSTGDSPLYSNPPVRPSPPAHLLHQEGPLSSSSSSSTSAMDLIATLSHQVASAITTVVASTANHVGSLAGRDSQVDEEDEEEEEEEDDEENRLAPKPPPRNMSDSVMLECPVCQMSLLKMKSVQETEAHIAQCLTRSAEISGNRYIVQTLREDSGQECVICFGDMVAGERVARLNCLCVYHEGCIKGWFKKKSSCPVHYQ</sequence>
<dbReference type="InterPro" id="IPR017455">
    <property type="entry name" value="Znf_FYVE-rel"/>
</dbReference>
<dbReference type="PANTHER" id="PTHR24171">
    <property type="entry name" value="ANKYRIN REPEAT DOMAIN-CONTAINING PROTEIN 39-RELATED"/>
    <property type="match status" value="1"/>
</dbReference>
<dbReference type="STRING" id="329046.A0A1Y2BRA5"/>
<dbReference type="Gene3D" id="3.30.40.10">
    <property type="entry name" value="Zinc/RING finger domain, C3HC4 (zinc finger)"/>
    <property type="match status" value="2"/>
</dbReference>
<dbReference type="Proteomes" id="UP000193642">
    <property type="component" value="Unassembled WGS sequence"/>
</dbReference>
<feature type="domain" description="RING-type" evidence="9">
    <location>
        <begin position="949"/>
        <end position="989"/>
    </location>
</feature>
<organism evidence="11 12">
    <name type="scientific">Rhizoclosmatium globosum</name>
    <dbReference type="NCBI Taxonomy" id="329046"/>
    <lineage>
        <taxon>Eukaryota</taxon>
        <taxon>Fungi</taxon>
        <taxon>Fungi incertae sedis</taxon>
        <taxon>Chytridiomycota</taxon>
        <taxon>Chytridiomycota incertae sedis</taxon>
        <taxon>Chytridiomycetes</taxon>
        <taxon>Chytridiales</taxon>
        <taxon>Chytriomycetaceae</taxon>
        <taxon>Rhizoclosmatium</taxon>
    </lineage>
</organism>
<dbReference type="PROSITE" id="PS50088">
    <property type="entry name" value="ANK_REPEAT"/>
    <property type="match status" value="2"/>
</dbReference>
<evidence type="ECO:0000256" key="7">
    <source>
        <dbReference type="PROSITE-ProRule" id="PRU00175"/>
    </source>
</evidence>
<dbReference type="SUPFAM" id="SSF48403">
    <property type="entry name" value="Ankyrin repeat"/>
    <property type="match status" value="1"/>
</dbReference>
<feature type="repeat" description="ANK" evidence="6">
    <location>
        <begin position="146"/>
        <end position="178"/>
    </location>
</feature>
<dbReference type="Gene3D" id="1.25.40.20">
    <property type="entry name" value="Ankyrin repeat-containing domain"/>
    <property type="match status" value="1"/>
</dbReference>
<dbReference type="EMBL" id="MCGO01000051">
    <property type="protein sequence ID" value="ORY37280.1"/>
    <property type="molecule type" value="Genomic_DNA"/>
</dbReference>
<feature type="compositionally biased region" description="Low complexity" evidence="8">
    <location>
        <begin position="454"/>
        <end position="465"/>
    </location>
</feature>
<evidence type="ECO:0000256" key="6">
    <source>
        <dbReference type="PROSITE-ProRule" id="PRU00023"/>
    </source>
</evidence>
<keyword evidence="4" id="KW-0862">Zinc</keyword>
<evidence type="ECO:0000256" key="8">
    <source>
        <dbReference type="SAM" id="MobiDB-lite"/>
    </source>
</evidence>
<dbReference type="InterPro" id="IPR002110">
    <property type="entry name" value="Ankyrin_rpt"/>
</dbReference>
<feature type="compositionally biased region" description="Basic and acidic residues" evidence="8">
    <location>
        <begin position="435"/>
        <end position="444"/>
    </location>
</feature>
<dbReference type="CDD" id="cd16489">
    <property type="entry name" value="mRING-CH-C4HC2H_ZNRF"/>
    <property type="match status" value="1"/>
</dbReference>
<evidence type="ECO:0000256" key="5">
    <source>
        <dbReference type="ARBA" id="ARBA00023043"/>
    </source>
</evidence>
<dbReference type="AlphaFoldDB" id="A0A1Y2BRA5"/>
<dbReference type="InterPro" id="IPR001841">
    <property type="entry name" value="Znf_RING"/>
</dbReference>
<dbReference type="InterPro" id="IPR011011">
    <property type="entry name" value="Znf_FYVE_PHD"/>
</dbReference>
<dbReference type="SMART" id="SM00064">
    <property type="entry name" value="FYVE"/>
    <property type="match status" value="1"/>
</dbReference>
<dbReference type="Pfam" id="PF01363">
    <property type="entry name" value="FYVE"/>
    <property type="match status" value="1"/>
</dbReference>
<dbReference type="Pfam" id="PF13639">
    <property type="entry name" value="zf-RING_2"/>
    <property type="match status" value="1"/>
</dbReference>
<dbReference type="SUPFAM" id="SSF57903">
    <property type="entry name" value="FYVE/PHD zinc finger"/>
    <property type="match status" value="1"/>
</dbReference>
<keyword evidence="5 6" id="KW-0040">ANK repeat</keyword>
<evidence type="ECO:0008006" key="13">
    <source>
        <dbReference type="Google" id="ProtNLM"/>
    </source>
</evidence>
<evidence type="ECO:0000256" key="4">
    <source>
        <dbReference type="ARBA" id="ARBA00022833"/>
    </source>
</evidence>
<feature type="region of interest" description="Disordered" evidence="8">
    <location>
        <begin position="435"/>
        <end position="465"/>
    </location>
</feature>
<dbReference type="PROSITE" id="PS50178">
    <property type="entry name" value="ZF_FYVE"/>
    <property type="match status" value="1"/>
</dbReference>
<evidence type="ECO:0000256" key="3">
    <source>
        <dbReference type="ARBA" id="ARBA00022771"/>
    </source>
</evidence>
<proteinExistence type="predicted"/>
<dbReference type="PROSITE" id="PS50089">
    <property type="entry name" value="ZF_RING_2"/>
    <property type="match status" value="1"/>
</dbReference>